<gene>
    <name evidence="1" type="ORF">DSCA_30240</name>
</gene>
<proteinExistence type="predicted"/>
<protein>
    <submittedName>
        <fullName evidence="1">Uncharacterized protein</fullName>
    </submittedName>
</protein>
<dbReference type="KEGG" id="dalk:DSCA_30240"/>
<accession>A0A5K7YS36</accession>
<name>A0A5K7YS36_9BACT</name>
<organism evidence="1 2">
    <name type="scientific">Desulfosarcina alkanivorans</name>
    <dbReference type="NCBI Taxonomy" id="571177"/>
    <lineage>
        <taxon>Bacteria</taxon>
        <taxon>Pseudomonadati</taxon>
        <taxon>Thermodesulfobacteriota</taxon>
        <taxon>Desulfobacteria</taxon>
        <taxon>Desulfobacterales</taxon>
        <taxon>Desulfosarcinaceae</taxon>
        <taxon>Desulfosarcina</taxon>
    </lineage>
</organism>
<dbReference type="AlphaFoldDB" id="A0A5K7YS36"/>
<evidence type="ECO:0000313" key="2">
    <source>
        <dbReference type="Proteomes" id="UP000427906"/>
    </source>
</evidence>
<dbReference type="EMBL" id="AP021874">
    <property type="protein sequence ID" value="BBO69094.1"/>
    <property type="molecule type" value="Genomic_DNA"/>
</dbReference>
<dbReference type="RefSeq" id="WP_155317171.1">
    <property type="nucleotide sequence ID" value="NZ_AP021874.1"/>
</dbReference>
<reference evidence="1 2" key="1">
    <citation type="submission" date="2019-11" db="EMBL/GenBank/DDBJ databases">
        <title>Comparative genomics of hydrocarbon-degrading Desulfosarcina strains.</title>
        <authorList>
            <person name="Watanabe M."/>
            <person name="Kojima H."/>
            <person name="Fukui M."/>
        </authorList>
    </citation>
    <scope>NUCLEOTIDE SEQUENCE [LARGE SCALE GENOMIC DNA]</scope>
    <source>
        <strain evidence="1 2">PL12</strain>
    </source>
</reference>
<evidence type="ECO:0000313" key="1">
    <source>
        <dbReference type="EMBL" id="BBO69094.1"/>
    </source>
</evidence>
<dbReference type="OrthoDB" id="5417552at2"/>
<keyword evidence="2" id="KW-1185">Reference proteome</keyword>
<sequence length="206" mass="22958">MALIYSQQGLKIVGNKDPKVSPYLKTWIKQGNTCVVGVIGEGTTKEIQVNWNSPFEEDTIGGKYSKLGGLIQHFTGRTSKTLLASAQVWEGNRPHQFNLVVKFYALADAKAEVMEPLRCLEKMLSPNVNDSVPWSGWSEISAGRIPQPVWINIGRNALYGPCLIVGMTQPLDKEKTKDGYLVRCEVNLQVETARMLNRSEIDKTYG</sequence>
<dbReference type="Proteomes" id="UP000427906">
    <property type="component" value="Chromosome"/>
</dbReference>